<feature type="compositionally biased region" description="Basic and acidic residues" evidence="3">
    <location>
        <begin position="872"/>
        <end position="887"/>
    </location>
</feature>
<dbReference type="PROSITE" id="PS50014">
    <property type="entry name" value="BROMODOMAIN_2"/>
    <property type="match status" value="2"/>
</dbReference>
<feature type="domain" description="Bromo" evidence="4">
    <location>
        <begin position="306"/>
        <end position="380"/>
    </location>
</feature>
<dbReference type="GO" id="GO:0006338">
    <property type="term" value="P:chromatin remodeling"/>
    <property type="evidence" value="ECO:0007669"/>
    <property type="project" value="TreeGrafter"/>
</dbReference>
<dbReference type="AlphaFoldDB" id="A0A3N2Q123"/>
<dbReference type="InterPro" id="IPR001487">
    <property type="entry name" value="Bromodomain"/>
</dbReference>
<dbReference type="PRINTS" id="PR00503">
    <property type="entry name" value="BROMODOMAIN"/>
</dbReference>
<dbReference type="GO" id="GO:0006355">
    <property type="term" value="P:regulation of DNA-templated transcription"/>
    <property type="evidence" value="ECO:0007669"/>
    <property type="project" value="TreeGrafter"/>
</dbReference>
<dbReference type="Proteomes" id="UP000272025">
    <property type="component" value="Unassembled WGS sequence"/>
</dbReference>
<dbReference type="PANTHER" id="PTHR22880:SF225">
    <property type="entry name" value="BROMODOMAIN-CONTAINING PROTEIN BET-1-RELATED"/>
    <property type="match status" value="1"/>
</dbReference>
<dbReference type="EMBL" id="ML119052">
    <property type="protein sequence ID" value="ROT40459.1"/>
    <property type="molecule type" value="Genomic_DNA"/>
</dbReference>
<feature type="compositionally biased region" description="Basic and acidic residues" evidence="3">
    <location>
        <begin position="713"/>
        <end position="725"/>
    </location>
</feature>
<feature type="compositionally biased region" description="Polar residues" evidence="3">
    <location>
        <begin position="136"/>
        <end position="150"/>
    </location>
</feature>
<feature type="compositionally biased region" description="Polar residues" evidence="3">
    <location>
        <begin position="650"/>
        <end position="660"/>
    </location>
</feature>
<feature type="compositionally biased region" description="Basic and acidic residues" evidence="3">
    <location>
        <begin position="901"/>
        <end position="917"/>
    </location>
</feature>
<dbReference type="InterPro" id="IPR038336">
    <property type="entry name" value="NET_sf"/>
</dbReference>
<dbReference type="GeneID" id="39579620"/>
<dbReference type="Pfam" id="PF17035">
    <property type="entry name" value="BET"/>
    <property type="match status" value="1"/>
</dbReference>
<feature type="compositionally biased region" description="Acidic residues" evidence="3">
    <location>
        <begin position="624"/>
        <end position="642"/>
    </location>
</feature>
<gene>
    <name evidence="6" type="ORF">SODALDRAFT_330175</name>
</gene>
<dbReference type="GO" id="GO:0000785">
    <property type="term" value="C:chromatin"/>
    <property type="evidence" value="ECO:0007669"/>
    <property type="project" value="TreeGrafter"/>
</dbReference>
<dbReference type="STRING" id="1314773.A0A3N2Q123"/>
<dbReference type="Pfam" id="PF00439">
    <property type="entry name" value="Bromodomain"/>
    <property type="match status" value="2"/>
</dbReference>
<evidence type="ECO:0000256" key="3">
    <source>
        <dbReference type="SAM" id="MobiDB-lite"/>
    </source>
</evidence>
<dbReference type="PROSITE" id="PS51525">
    <property type="entry name" value="NET"/>
    <property type="match status" value="1"/>
</dbReference>
<feature type="compositionally biased region" description="Polar residues" evidence="3">
    <location>
        <begin position="836"/>
        <end position="852"/>
    </location>
</feature>
<feature type="region of interest" description="Disordered" evidence="3">
    <location>
        <begin position="1"/>
        <end position="268"/>
    </location>
</feature>
<dbReference type="OrthoDB" id="784962at2759"/>
<evidence type="ECO:0000259" key="5">
    <source>
        <dbReference type="PROSITE" id="PS51525"/>
    </source>
</evidence>
<feature type="domain" description="NET" evidence="5">
    <location>
        <begin position="759"/>
        <end position="840"/>
    </location>
</feature>
<feature type="region of interest" description="Disordered" evidence="3">
    <location>
        <begin position="835"/>
        <end position="923"/>
    </location>
</feature>
<dbReference type="Gene3D" id="1.20.920.10">
    <property type="entry name" value="Bromodomain-like"/>
    <property type="match status" value="2"/>
</dbReference>
<dbReference type="GO" id="GO:0005634">
    <property type="term" value="C:nucleus"/>
    <property type="evidence" value="ECO:0007669"/>
    <property type="project" value="TreeGrafter"/>
</dbReference>
<keyword evidence="7" id="KW-1185">Reference proteome</keyword>
<dbReference type="InterPro" id="IPR036427">
    <property type="entry name" value="Bromodomain-like_sf"/>
</dbReference>
<protein>
    <recommendedName>
        <fullName evidence="8">Bromodomain-containing protein</fullName>
    </recommendedName>
</protein>
<dbReference type="InterPro" id="IPR027353">
    <property type="entry name" value="NET_dom"/>
</dbReference>
<feature type="region of interest" description="Disordered" evidence="3">
    <location>
        <begin position="421"/>
        <end position="484"/>
    </location>
</feature>
<keyword evidence="1 2" id="KW-0103">Bromodomain</keyword>
<feature type="domain" description="Bromo" evidence="4">
    <location>
        <begin position="517"/>
        <end position="589"/>
    </location>
</feature>
<feature type="compositionally biased region" description="Basic and acidic residues" evidence="3">
    <location>
        <begin position="7"/>
        <end position="29"/>
    </location>
</feature>
<dbReference type="SUPFAM" id="SSF47370">
    <property type="entry name" value="Bromodomain"/>
    <property type="match status" value="2"/>
</dbReference>
<dbReference type="SMART" id="SM00297">
    <property type="entry name" value="BROMO"/>
    <property type="match status" value="1"/>
</dbReference>
<dbReference type="RefSeq" id="XP_028468265.1">
    <property type="nucleotide sequence ID" value="XM_028611142.1"/>
</dbReference>
<evidence type="ECO:0000256" key="1">
    <source>
        <dbReference type="ARBA" id="ARBA00023117"/>
    </source>
</evidence>
<feature type="region of interest" description="Disordered" evidence="3">
    <location>
        <begin position="615"/>
        <end position="663"/>
    </location>
</feature>
<organism evidence="6 7">
    <name type="scientific">Sodiomyces alkalinus (strain CBS 110278 / VKM F-3762 / F11)</name>
    <name type="common">Alkaliphilic filamentous fungus</name>
    <dbReference type="NCBI Taxonomy" id="1314773"/>
    <lineage>
        <taxon>Eukaryota</taxon>
        <taxon>Fungi</taxon>
        <taxon>Dikarya</taxon>
        <taxon>Ascomycota</taxon>
        <taxon>Pezizomycotina</taxon>
        <taxon>Sordariomycetes</taxon>
        <taxon>Hypocreomycetidae</taxon>
        <taxon>Glomerellales</taxon>
        <taxon>Plectosphaerellaceae</taxon>
        <taxon>Sodiomyces</taxon>
    </lineage>
</organism>
<feature type="compositionally biased region" description="Basic and acidic residues" evidence="3">
    <location>
        <begin position="108"/>
        <end position="134"/>
    </location>
</feature>
<dbReference type="Gene3D" id="1.20.1270.220">
    <property type="match status" value="1"/>
</dbReference>
<dbReference type="PANTHER" id="PTHR22880">
    <property type="entry name" value="FALZ-RELATED BROMODOMAIN-CONTAINING PROTEINS"/>
    <property type="match status" value="1"/>
</dbReference>
<name>A0A3N2Q123_SODAK</name>
<accession>A0A3N2Q123</accession>
<feature type="region of interest" description="Disordered" evidence="3">
    <location>
        <begin position="713"/>
        <end position="783"/>
    </location>
</feature>
<feature type="compositionally biased region" description="Low complexity" evidence="3">
    <location>
        <begin position="731"/>
        <end position="757"/>
    </location>
</feature>
<proteinExistence type="predicted"/>
<dbReference type="CDD" id="cd04369">
    <property type="entry name" value="Bromodomain"/>
    <property type="match status" value="1"/>
</dbReference>
<feature type="compositionally biased region" description="Polar residues" evidence="3">
    <location>
        <begin position="65"/>
        <end position="79"/>
    </location>
</feature>
<feature type="compositionally biased region" description="Basic and acidic residues" evidence="3">
    <location>
        <begin position="224"/>
        <end position="243"/>
    </location>
</feature>
<evidence type="ECO:0008006" key="8">
    <source>
        <dbReference type="Google" id="ProtNLM"/>
    </source>
</evidence>
<evidence type="ECO:0000313" key="6">
    <source>
        <dbReference type="EMBL" id="ROT40459.1"/>
    </source>
</evidence>
<reference evidence="6 7" key="1">
    <citation type="journal article" date="2018" name="Mol. Ecol.">
        <title>The obligate alkalophilic soda-lake fungus Sodiomyces alkalinus has shifted to a protein diet.</title>
        <authorList>
            <person name="Grum-Grzhimaylo A.A."/>
            <person name="Falkoski D.L."/>
            <person name="van den Heuvel J."/>
            <person name="Valero-Jimenez C.A."/>
            <person name="Min B."/>
            <person name="Choi I.G."/>
            <person name="Lipzen A."/>
            <person name="Daum C.G."/>
            <person name="Aanen D.K."/>
            <person name="Tsang A."/>
            <person name="Henrissat B."/>
            <person name="Bilanenko E.N."/>
            <person name="de Vries R.P."/>
            <person name="van Kan J.A.L."/>
            <person name="Grigoriev I.V."/>
            <person name="Debets A.J.M."/>
        </authorList>
    </citation>
    <scope>NUCLEOTIDE SEQUENCE [LARGE SCALE GENOMIC DNA]</scope>
    <source>
        <strain evidence="6 7">F11</strain>
    </source>
</reference>
<feature type="compositionally biased region" description="Polar residues" evidence="3">
    <location>
        <begin position="30"/>
        <end position="39"/>
    </location>
</feature>
<evidence type="ECO:0000259" key="4">
    <source>
        <dbReference type="PROSITE" id="PS50014"/>
    </source>
</evidence>
<dbReference type="InterPro" id="IPR050935">
    <property type="entry name" value="Bromo_chromatin_reader"/>
</dbReference>
<evidence type="ECO:0000313" key="7">
    <source>
        <dbReference type="Proteomes" id="UP000272025"/>
    </source>
</evidence>
<evidence type="ECO:0000256" key="2">
    <source>
        <dbReference type="PROSITE-ProRule" id="PRU00035"/>
    </source>
</evidence>
<sequence>MASPPPERTESDKAGERTAEKATKVEIETKTNGQASPPSEKTVEKDKPLANGHGNHADKSEETSSDSPDQKATQTSEDVTANKFAGSKDDDASATIATPDEADQQSQEGKEEAKSKDVEMSDKPSEREPQDELAVKNSQPVSDVSSNAPQKSEPEEGEGASKPSPKAGKPDPSDPTSSADLDLKPASMSQLAIDSKTKDPTTPPHADTDVAMPDAPSSSTKVARSREDDAADEPAAKRPRTEGPDDGTPAASQPVTVQAEAETEAEGEISDKLFWEVPGWKDAEANQREITEYRARELRKILAGAKKTKAGAFFRDSVAKLWPMLAESYRLKVPKPMDLGTMERSLRDSSTYNVLGQLRKDLFLLYKNTYIFNGPHHEVTAHGRAVVPQVWLKMLEVSAEEPPRTKPAPKHHPVRHADVRANAAGSPQPAPPRKESRPAAASPAAKPEREAYAIPPGGVPQVRRASTQNESDRPKRAIHPPKNRDIDYTAMQNFNKKKLPLELQFAYDVVVELMEPKHHALNIPFLEPVDPVALQIPNYWSVVKNPMDLGTIKSKLMTNEYQNAKQVQTDFQLVVKNCLKFNGPDHVVTLQAMQLEKLFKDAWAKKDQWMAKNTPVKPVSEAVTSEDSEDGSDEEEYEEEEQQQQQQQQPATSGKSTQASDAAAAIDKLEQRLRAETTKLSQLIVNIDNPDETEIDLQRTIVQAIRKRVLEEREKLGSQKSEAKPSKSKTSKSSSKAKAAASGSKKASTASASRKSGTSGGAKKSKRPMTQNEKDQIANGINDLDEVNIARAIDIIKKDTGQTENDSGELELEIDQLTTDALHKLWDLLKRVLPNFGTNAPSARESSPVNNGPSAKQAPKQPSKPKKNKPMNAREQEARIAELERLKNQYKSGSGAGQEPASDRGPEVPLHPLREESSDSEEE</sequence>